<dbReference type="Proteomes" id="UP000821866">
    <property type="component" value="Chromosome 2"/>
</dbReference>
<keyword evidence="3" id="KW-1185">Reference proteome</keyword>
<name>A0A9J6EHM3_RHIMP</name>
<protein>
    <submittedName>
        <fullName evidence="2">Uncharacterized protein</fullName>
    </submittedName>
</protein>
<evidence type="ECO:0000256" key="1">
    <source>
        <dbReference type="SAM" id="MobiDB-lite"/>
    </source>
</evidence>
<dbReference type="AlphaFoldDB" id="A0A9J6EHM3"/>
<organism evidence="2 3">
    <name type="scientific">Rhipicephalus microplus</name>
    <name type="common">Cattle tick</name>
    <name type="synonym">Boophilus microplus</name>
    <dbReference type="NCBI Taxonomy" id="6941"/>
    <lineage>
        <taxon>Eukaryota</taxon>
        <taxon>Metazoa</taxon>
        <taxon>Ecdysozoa</taxon>
        <taxon>Arthropoda</taxon>
        <taxon>Chelicerata</taxon>
        <taxon>Arachnida</taxon>
        <taxon>Acari</taxon>
        <taxon>Parasitiformes</taxon>
        <taxon>Ixodida</taxon>
        <taxon>Ixodoidea</taxon>
        <taxon>Ixodidae</taxon>
        <taxon>Rhipicephalinae</taxon>
        <taxon>Rhipicephalus</taxon>
        <taxon>Boophilus</taxon>
    </lineage>
</organism>
<gene>
    <name evidence="2" type="ORF">HPB51_016835</name>
</gene>
<accession>A0A9J6EHM3</accession>
<evidence type="ECO:0000313" key="2">
    <source>
        <dbReference type="EMBL" id="KAH8033886.1"/>
    </source>
</evidence>
<feature type="region of interest" description="Disordered" evidence="1">
    <location>
        <begin position="1"/>
        <end position="20"/>
    </location>
</feature>
<proteinExistence type="predicted"/>
<evidence type="ECO:0000313" key="3">
    <source>
        <dbReference type="Proteomes" id="UP000821866"/>
    </source>
</evidence>
<sequence length="418" mass="46541">MQPVQEKPQCYGDAERPSVVSPPVRTFLSQWTPLPTWAASSPADLFLLAEAPWQAAAVPSDRSFPRYYYEDGSGPISEQTRDPESLSEPSKPSRVEFLSVVLGIAFAKLLLGIRLPVVHNSLSPYDTTPDVAYGAFKQRLEIAPNTVGQRFIPRRVVHPDVDEKGSRKTTTSARTRVRVMGRATKGRNARLLLMRVMTSPVTTPPVTAATTGAQEEDDVQLRRAVTLESYSGHVYTHCGHPRHEFYCSAYRKACVLAARDPVHVCNHGFKWFSSIKSCLASCVDGRHVSDRSYGGTLFFPCTRQDGLHVPWHFHGKKCVAWSFPQGTCLSVGRRGVHRSSEECRRRCVLRTESECDETPAAETGSPRQLRHPFFADMQAHSGARCVNVTRCALKSHRILIGSNQFDSLDACRRACVRS</sequence>
<dbReference type="VEuPathDB" id="VectorBase:LOC119182107"/>
<reference evidence="2" key="1">
    <citation type="journal article" date="2020" name="Cell">
        <title>Large-Scale Comparative Analyses of Tick Genomes Elucidate Their Genetic Diversity and Vector Capacities.</title>
        <authorList>
            <consortium name="Tick Genome and Microbiome Consortium (TIGMIC)"/>
            <person name="Jia N."/>
            <person name="Wang J."/>
            <person name="Shi W."/>
            <person name="Du L."/>
            <person name="Sun Y."/>
            <person name="Zhan W."/>
            <person name="Jiang J.F."/>
            <person name="Wang Q."/>
            <person name="Zhang B."/>
            <person name="Ji P."/>
            <person name="Bell-Sakyi L."/>
            <person name="Cui X.M."/>
            <person name="Yuan T.T."/>
            <person name="Jiang B.G."/>
            <person name="Yang W.F."/>
            <person name="Lam T.T."/>
            <person name="Chang Q.C."/>
            <person name="Ding S.J."/>
            <person name="Wang X.J."/>
            <person name="Zhu J.G."/>
            <person name="Ruan X.D."/>
            <person name="Zhao L."/>
            <person name="Wei J.T."/>
            <person name="Ye R.Z."/>
            <person name="Que T.C."/>
            <person name="Du C.H."/>
            <person name="Zhou Y.H."/>
            <person name="Cheng J.X."/>
            <person name="Dai P.F."/>
            <person name="Guo W.B."/>
            <person name="Han X.H."/>
            <person name="Huang E.J."/>
            <person name="Li L.F."/>
            <person name="Wei W."/>
            <person name="Gao Y.C."/>
            <person name="Liu J.Z."/>
            <person name="Shao H.Z."/>
            <person name="Wang X."/>
            <person name="Wang C.C."/>
            <person name="Yang T.C."/>
            <person name="Huo Q.B."/>
            <person name="Li W."/>
            <person name="Chen H.Y."/>
            <person name="Chen S.E."/>
            <person name="Zhou L.G."/>
            <person name="Ni X.B."/>
            <person name="Tian J.H."/>
            <person name="Sheng Y."/>
            <person name="Liu T."/>
            <person name="Pan Y.S."/>
            <person name="Xia L.Y."/>
            <person name="Li J."/>
            <person name="Zhao F."/>
            <person name="Cao W.C."/>
        </authorList>
    </citation>
    <scope>NUCLEOTIDE SEQUENCE</scope>
    <source>
        <strain evidence="2">Rmic-2018</strain>
    </source>
</reference>
<comment type="caution">
    <text evidence="2">The sequence shown here is derived from an EMBL/GenBank/DDBJ whole genome shotgun (WGS) entry which is preliminary data.</text>
</comment>
<dbReference type="EMBL" id="JABSTU010000004">
    <property type="protein sequence ID" value="KAH8033886.1"/>
    <property type="molecule type" value="Genomic_DNA"/>
</dbReference>
<feature type="region of interest" description="Disordered" evidence="1">
    <location>
        <begin position="69"/>
        <end position="90"/>
    </location>
</feature>
<reference evidence="2" key="2">
    <citation type="submission" date="2021-09" db="EMBL/GenBank/DDBJ databases">
        <authorList>
            <person name="Jia N."/>
            <person name="Wang J."/>
            <person name="Shi W."/>
            <person name="Du L."/>
            <person name="Sun Y."/>
            <person name="Zhan W."/>
            <person name="Jiang J."/>
            <person name="Wang Q."/>
            <person name="Zhang B."/>
            <person name="Ji P."/>
            <person name="Sakyi L.B."/>
            <person name="Cui X."/>
            <person name="Yuan T."/>
            <person name="Jiang B."/>
            <person name="Yang W."/>
            <person name="Lam T.T.-Y."/>
            <person name="Chang Q."/>
            <person name="Ding S."/>
            <person name="Wang X."/>
            <person name="Zhu J."/>
            <person name="Ruan X."/>
            <person name="Zhao L."/>
            <person name="Wei J."/>
            <person name="Que T."/>
            <person name="Du C."/>
            <person name="Cheng J."/>
            <person name="Dai P."/>
            <person name="Han X."/>
            <person name="Huang E."/>
            <person name="Gao Y."/>
            <person name="Liu J."/>
            <person name="Shao H."/>
            <person name="Ye R."/>
            <person name="Li L."/>
            <person name="Wei W."/>
            <person name="Wang X."/>
            <person name="Wang C."/>
            <person name="Huo Q."/>
            <person name="Li W."/>
            <person name="Guo W."/>
            <person name="Chen H."/>
            <person name="Chen S."/>
            <person name="Zhou L."/>
            <person name="Zhou L."/>
            <person name="Ni X."/>
            <person name="Tian J."/>
            <person name="Zhou Y."/>
            <person name="Sheng Y."/>
            <person name="Liu T."/>
            <person name="Pan Y."/>
            <person name="Xia L."/>
            <person name="Li J."/>
            <person name="Zhao F."/>
            <person name="Cao W."/>
        </authorList>
    </citation>
    <scope>NUCLEOTIDE SEQUENCE</scope>
    <source>
        <strain evidence="2">Rmic-2018</strain>
        <tissue evidence="2">Larvae</tissue>
    </source>
</reference>